<name>A0ABP9FGU2_9GAMM</name>
<organism evidence="1 2">
    <name type="scientific">Ferrimonas pelagia</name>
    <dbReference type="NCBI Taxonomy" id="1177826"/>
    <lineage>
        <taxon>Bacteria</taxon>
        <taxon>Pseudomonadati</taxon>
        <taxon>Pseudomonadota</taxon>
        <taxon>Gammaproteobacteria</taxon>
        <taxon>Alteromonadales</taxon>
        <taxon>Ferrimonadaceae</taxon>
        <taxon>Ferrimonas</taxon>
    </lineage>
</organism>
<protein>
    <recommendedName>
        <fullName evidence="3">MSHA biogenesis protein MshC</fullName>
    </recommendedName>
</protein>
<evidence type="ECO:0008006" key="3">
    <source>
        <dbReference type="Google" id="ProtNLM"/>
    </source>
</evidence>
<reference evidence="2" key="1">
    <citation type="journal article" date="2019" name="Int. J. Syst. Evol. Microbiol.">
        <title>The Global Catalogue of Microorganisms (GCM) 10K type strain sequencing project: providing services to taxonomists for standard genome sequencing and annotation.</title>
        <authorList>
            <consortium name="The Broad Institute Genomics Platform"/>
            <consortium name="The Broad Institute Genome Sequencing Center for Infectious Disease"/>
            <person name="Wu L."/>
            <person name="Ma J."/>
        </authorList>
    </citation>
    <scope>NUCLEOTIDE SEQUENCE [LARGE SCALE GENOMIC DNA]</scope>
    <source>
        <strain evidence="2">JCM 18401</strain>
    </source>
</reference>
<proteinExistence type="predicted"/>
<dbReference type="EMBL" id="BAABJZ010000105">
    <property type="protein sequence ID" value="GAA4901845.1"/>
    <property type="molecule type" value="Genomic_DNA"/>
</dbReference>
<gene>
    <name evidence="1" type="ORF">GCM10023333_39910</name>
</gene>
<evidence type="ECO:0000313" key="2">
    <source>
        <dbReference type="Proteomes" id="UP001499988"/>
    </source>
</evidence>
<evidence type="ECO:0000313" key="1">
    <source>
        <dbReference type="EMBL" id="GAA4901845.1"/>
    </source>
</evidence>
<comment type="caution">
    <text evidence="1">The sequence shown here is derived from an EMBL/GenBank/DDBJ whole genome shotgun (WGS) entry which is preliminary data.</text>
</comment>
<keyword evidence="2" id="KW-1185">Reference proteome</keyword>
<accession>A0ABP9FGU2</accession>
<dbReference type="Proteomes" id="UP001499988">
    <property type="component" value="Unassembled WGS sequence"/>
</dbReference>
<sequence length="151" mass="15432">MVVLGIALVLLATLLFPLAERAGSGVQRAKAAQLGQAVLAELAGRRLDINTPPGGGEIATLTCCSGSASVCAAAAADPVDPSSWLLLDRFDGFSRAANELLPGEDYAGFWLRIGVGCSAPAGWLGAGKLITLEVEAANGESFAFAQLRGNF</sequence>